<reference evidence="4" key="1">
    <citation type="submission" date="2019-02" db="EMBL/GenBank/DDBJ databases">
        <title>FDA dAtabase for Regulatory Grade micrObial Sequences (FDA-ARGOS): Supporting development and validation of Infectious Disease Dx tests.</title>
        <authorList>
            <person name="Duncan R."/>
            <person name="Fisher C."/>
            <person name="Tallon L."/>
            <person name="Sadzewicz L."/>
            <person name="Sengamalay N."/>
            <person name="Ott S."/>
            <person name="Godinez A."/>
            <person name="Nagaraj S."/>
            <person name="Vavikolanu K."/>
            <person name="Vyas G."/>
            <person name="Nadendla S."/>
            <person name="Aluvathingal J."/>
            <person name="Sichtig H."/>
        </authorList>
    </citation>
    <scope>NUCLEOTIDE SEQUENCE [LARGE SCALE GENOMIC DNA]</scope>
    <source>
        <strain evidence="4">FDAARGOS_360</strain>
    </source>
</reference>
<evidence type="ECO:0000313" key="3">
    <source>
        <dbReference type="EMBL" id="TPP47296.1"/>
    </source>
</evidence>
<feature type="region of interest" description="Disordered" evidence="1">
    <location>
        <begin position="1729"/>
        <end position="1750"/>
    </location>
</feature>
<protein>
    <submittedName>
        <fullName evidence="3">Sec7 domain family protein</fullName>
    </submittedName>
</protein>
<feature type="compositionally biased region" description="Polar residues" evidence="1">
    <location>
        <begin position="655"/>
        <end position="668"/>
    </location>
</feature>
<feature type="region of interest" description="Disordered" evidence="1">
    <location>
        <begin position="189"/>
        <end position="209"/>
    </location>
</feature>
<feature type="region of interest" description="Disordered" evidence="1">
    <location>
        <begin position="1319"/>
        <end position="1349"/>
    </location>
</feature>
<feature type="compositionally biased region" description="Polar residues" evidence="1">
    <location>
        <begin position="1377"/>
        <end position="1390"/>
    </location>
</feature>
<dbReference type="Pfam" id="PF12783">
    <property type="entry name" value="Sec7-like_HUS"/>
    <property type="match status" value="1"/>
</dbReference>
<dbReference type="Pfam" id="PF01369">
    <property type="entry name" value="Sec7"/>
    <property type="match status" value="1"/>
</dbReference>
<dbReference type="InterPro" id="IPR035999">
    <property type="entry name" value="Sec7_dom_sf"/>
</dbReference>
<accession>A0A504XEC5</accession>
<feature type="compositionally biased region" description="Low complexity" evidence="1">
    <location>
        <begin position="963"/>
        <end position="977"/>
    </location>
</feature>
<dbReference type="VEuPathDB" id="TriTrypDB:LdBPK_322900.1"/>
<feature type="compositionally biased region" description="Low complexity" evidence="1">
    <location>
        <begin position="554"/>
        <end position="568"/>
    </location>
</feature>
<organism evidence="3 4">
    <name type="scientific">Leishmania donovani</name>
    <dbReference type="NCBI Taxonomy" id="5661"/>
    <lineage>
        <taxon>Eukaryota</taxon>
        <taxon>Discoba</taxon>
        <taxon>Euglenozoa</taxon>
        <taxon>Kinetoplastea</taxon>
        <taxon>Metakinetoplastina</taxon>
        <taxon>Trypanosomatida</taxon>
        <taxon>Trypanosomatidae</taxon>
        <taxon>Leishmaniinae</taxon>
        <taxon>Leishmania</taxon>
    </lineage>
</organism>
<feature type="compositionally biased region" description="Polar residues" evidence="1">
    <location>
        <begin position="126"/>
        <end position="135"/>
    </location>
</feature>
<gene>
    <name evidence="3" type="ORF">CGC20_34755</name>
</gene>
<dbReference type="PANTHER" id="PTHR10663:SF391">
    <property type="entry name" value="SEC7 DOMAIN-CONTAINING PROTEIN"/>
    <property type="match status" value="1"/>
</dbReference>
<sequence>MSGRSYAEIMSRPSALRKPLLYTPASSTGRPTSSPRRRQRQPLQTRGSASTIADSPRRLISYYLSKAAYNTRAEENRGDGVASATASDGDDAVDERTKGADYDQGAVAHELQTPPSYFSEPLRSSPFWSMQSNTGTSVTASPPSPRRRPTTAVAPSTSGTVNMATTIQQAERSNGLSEGPTLVELRTPLPPAPTANLPPSAAPASLRATPTSPVSQLAVYTEEQRRVFEAQVMQQVEALLQAQQSECRAELEAYRVTAAEAQATLQAVEAALGEQISDIQRSNSGKVEGASTDVSGRRDDCASAGRPSSTPEALSPRSLALSVDALAFEMSRVAAAAVTPATEKLLDGIMSIQDGQHVPTVLQRVMEQLYHDLARALVPAVMDFTHASVAHATRNDAPCDIDELLRAQAEVAALQEEVHALRRTLRGRDSGFTSNDASSTGGLAPSTFSIMTPNAQKHPSQDELVYALQNRLLSECHAMLTRSHHEALLLRRSLEEEKRQHFLTRLRLLKPTHPLAPHRSSTAASTAASASGHVRSHNAPASLRVYLGGSGGVDVPPGSHSGSVSSPVMNGSSATRSPTSFIPDAGGSPHSQAHTTARQSAGPLISAAHTTAPRRWTPVHSPLPLASDSGGAVEHDRDGDAGDNAPAEQPPAPQHMSSPPSQLLSTDPSRAAPRTAASLQTAMRVADEVLSTTAPATHTAREPAHPYYREEGGGVTGTWQRGRSSGDVSEVPQENRGRALSSRQRGEPLGQPPRVREHSVSFLDSSDSFKEDVRCKAPSLMSESPTGVASRGGPSRLSSTRVVGRHDSNMSTGMVPMPSSTLARPWDGLADAAEAAPAPPKPPPELVHRALGACRVVLHEVCRRVESTVANAAAKAELRHGVKAAESAVARSERLFAVPPHRKGSSTSGASAGAPPLSNLETQDHAGSGVSSVSAAPHHAKCARSTQHAQKSHDAAGRRESMPGATVGASGGTSASAPPHPTKEVIVKRRKTTVALSPTNAVGSTALQSSTGAETDDASRAEQHLSNSSLSGGATPSAMRPARTVMYTTDRLPFCTALQSAVVWGYVLSAIFWKRRKLTEYTITALELLLRVMPVPSDIVTLIVDPAALSYEGVAGEDGAFKGRRAPRRSGHMLVSVAMGVYCALSECIMQSFSEPAVQTRALRLVTELITSSLVPPRRSEAEACCAGREGETNSFIARRSDNGTVDVAACFHGDTAVRVIESCLKVAARGMQETARREALLALRAAVQRVVHTFVTMRTYDEVVGGTDGRAQAHSAFSTDTVLADYTTDVDNNEPYTWIHVVLSDKAEVPLPAPRCTGFSPLEPAATAAAPRSGGEPGGNPATQPPQYREGRSELVSAPAVGTSPQIMKHALRTGDASSSASEQVSNAPAPSPKRPVFREARWPSAQRGHAVPRRNEGSSHVAHTLARSQPSATAAASAAAATRLDVNPSPSSVNLSFDPHTFFRNSVDESLVLDALSTLSTSDGALPSPLKDLLIVLRRMCRYASRPCSGTPTNANRDVRERDVGLWALECVLDGLPVANCEREHRCATWLSLVLNACKYELLGCIAKNLAMATPFTLFERAVHLLGMLLRKLHYHMARELHTLLGAFLLPLMVSQYAGFRQKHAVLSMIRQLFTVPHLCVSFFVNYDCNPAFDPGAEYGGMLELLVEHVVEMTFLDHVDGNGDAYPWLSSDQQQLLRSECVVVIHTLMTSLYRWIAEDPRDYAASLQRDHQKGAQQGQQQEGGGTIGATESTELCLDSWESDEVVDPNPLLTGSHSATAAASRKEDHKGSSNSGESEVHGRDVALPLDAVSGKALSHWRKNSNVNYHWKHIHYLLHNKRIVQEAVQSINSGHWREAKEFLESRGFMAAVAPSETERADPSSVAPGTSSYALFARFLFEYPGISRGALCSIFEKVNQKDGVSRMLLQEYLHCFNYTDIPIDVAMRDTTCKFMSWDRPMFEAKVWETIQQCFGNEYAKQNPGSITARDADVMAGVLLFLHSNLHNCLVKSSRMQASQFVRDANACLEFPMMEEDLQAMFNRVLNCKWELDMYDRTPQQAEKERTLVRLSTKIQMEQAAQQRRQSVARNNSSIVNSETTAVPASAAAAGSGAVATASVAETHATTCKGYLMFGTDPAALEDVLQGADESDGISGHSPSRAPGTAATTATPKAEIAQNPNASMDSSTLQVWMSDDMGLLDNTIPTYADNKDTLKTKEEQHHAFREVSAMYLHKLESVHRLYCVEDEAYRPQPYIMPCYAEHVRQMLLLTYPHVMSCVYMGFRVLEEAPIARKLLDTVQITYDIAAAFVLNLRDLRPVMEEALQRYLDDERAYRLLPSSRATFVPFLLNVL</sequence>
<dbReference type="VEuPathDB" id="TriTrypDB:LDHU3_32.3670"/>
<dbReference type="PROSITE" id="PS50190">
    <property type="entry name" value="SEC7"/>
    <property type="match status" value="1"/>
</dbReference>
<feature type="region of interest" description="Disordered" evidence="1">
    <location>
        <begin position="74"/>
        <end position="158"/>
    </location>
</feature>
<feature type="compositionally biased region" description="Polar residues" evidence="1">
    <location>
        <begin position="994"/>
        <end position="1013"/>
    </location>
</feature>
<feature type="compositionally biased region" description="Basic and acidic residues" evidence="1">
    <location>
        <begin position="951"/>
        <end position="961"/>
    </location>
</feature>
<evidence type="ECO:0000259" key="2">
    <source>
        <dbReference type="PROSITE" id="PS50190"/>
    </source>
</evidence>
<dbReference type="PANTHER" id="PTHR10663">
    <property type="entry name" value="GUANYL-NUCLEOTIDE EXCHANGE FACTOR"/>
    <property type="match status" value="1"/>
</dbReference>
<feature type="region of interest" description="Disordered" evidence="1">
    <location>
        <begin position="554"/>
        <end position="599"/>
    </location>
</feature>
<feature type="region of interest" description="Disordered" evidence="1">
    <location>
        <begin position="2146"/>
        <end position="2180"/>
    </location>
</feature>
<dbReference type="Gene3D" id="1.10.1000.11">
    <property type="entry name" value="Arf Nucleotide-binding Site Opener,domain 2"/>
    <property type="match status" value="1"/>
</dbReference>
<feature type="region of interest" description="Disordered" evidence="1">
    <location>
        <begin position="1372"/>
        <end position="1435"/>
    </location>
</feature>
<feature type="region of interest" description="Disordered" evidence="1">
    <location>
        <begin position="1"/>
        <end position="52"/>
    </location>
</feature>
<evidence type="ECO:0000256" key="1">
    <source>
        <dbReference type="SAM" id="MobiDB-lite"/>
    </source>
</evidence>
<feature type="region of interest" description="Disordered" evidence="1">
    <location>
        <begin position="777"/>
        <end position="801"/>
    </location>
</feature>
<feature type="compositionally biased region" description="Polar residues" evidence="1">
    <location>
        <begin position="717"/>
        <end position="727"/>
    </location>
</feature>
<dbReference type="InterPro" id="IPR023394">
    <property type="entry name" value="Sec7_C_sf"/>
</dbReference>
<feature type="compositionally biased region" description="Low complexity" evidence="1">
    <location>
        <begin position="194"/>
        <end position="209"/>
    </location>
</feature>
<comment type="caution">
    <text evidence="3">The sequence shown here is derived from an EMBL/GenBank/DDBJ whole genome shotgun (WGS) entry which is preliminary data.</text>
</comment>
<dbReference type="InterPro" id="IPR032691">
    <property type="entry name" value="Mon2/Sec7/BIG1-like_HUS"/>
</dbReference>
<dbReference type="VEuPathDB" id="TriTrypDB:LdCL_320034800"/>
<dbReference type="GO" id="GO:0032012">
    <property type="term" value="P:regulation of ARF protein signal transduction"/>
    <property type="evidence" value="ECO:0007669"/>
    <property type="project" value="InterPro"/>
</dbReference>
<dbReference type="Proteomes" id="UP000318821">
    <property type="component" value="Unassembled WGS sequence"/>
</dbReference>
<feature type="compositionally biased region" description="Low complexity" evidence="1">
    <location>
        <begin position="23"/>
        <end position="34"/>
    </location>
</feature>
<dbReference type="VEuPathDB" id="TriTrypDB:LdCL_320034900"/>
<feature type="compositionally biased region" description="Basic and acidic residues" evidence="1">
    <location>
        <begin position="699"/>
        <end position="712"/>
    </location>
</feature>
<dbReference type="GO" id="GO:0005085">
    <property type="term" value="F:guanyl-nucleotide exchange factor activity"/>
    <property type="evidence" value="ECO:0007669"/>
    <property type="project" value="InterPro"/>
</dbReference>
<feature type="domain" description="SEC7" evidence="2">
    <location>
        <begin position="1839"/>
        <end position="2046"/>
    </location>
</feature>
<feature type="compositionally biased region" description="Low complexity" evidence="1">
    <location>
        <begin position="925"/>
        <end position="937"/>
    </location>
</feature>
<name>A0A504XEC5_LEIDO</name>
<dbReference type="FunFam" id="1.10.1000.11:FF:000019">
    <property type="entry name" value="Guanine_nucleotide_exchange_factor_in_Golgi_transport_N-terminal/Sec7_domain_containing_protein_-_putative"/>
    <property type="match status" value="1"/>
</dbReference>
<proteinExistence type="predicted"/>
<dbReference type="VEuPathDB" id="TriTrypDB:LdBPK_322890.1"/>
<feature type="compositionally biased region" description="Polar residues" evidence="1">
    <location>
        <begin position="589"/>
        <end position="599"/>
    </location>
</feature>
<feature type="region of interest" description="Disordered" evidence="1">
    <location>
        <begin position="1769"/>
        <end position="1806"/>
    </location>
</feature>
<feature type="region of interest" description="Disordered" evidence="1">
    <location>
        <begin position="896"/>
        <end position="1038"/>
    </location>
</feature>
<feature type="compositionally biased region" description="Polar residues" evidence="1">
    <location>
        <begin position="569"/>
        <end position="580"/>
    </location>
</feature>
<feature type="compositionally biased region" description="Polar residues" evidence="1">
    <location>
        <begin position="1024"/>
        <end position="1034"/>
    </location>
</feature>
<dbReference type="VEuPathDB" id="TriTrypDB:LDHU3_32.3660"/>
<feature type="compositionally biased region" description="Low complexity" evidence="1">
    <location>
        <begin position="520"/>
        <end position="531"/>
    </location>
</feature>
<dbReference type="SUPFAM" id="SSF48425">
    <property type="entry name" value="Sec7 domain"/>
    <property type="match status" value="1"/>
</dbReference>
<feature type="region of interest" description="Disordered" evidence="1">
    <location>
        <begin position="612"/>
        <end position="678"/>
    </location>
</feature>
<dbReference type="EMBL" id="RHLD01000003">
    <property type="protein sequence ID" value="TPP47296.1"/>
    <property type="molecule type" value="Genomic_DNA"/>
</dbReference>
<feature type="compositionally biased region" description="Low complexity" evidence="1">
    <location>
        <begin position="905"/>
        <end position="914"/>
    </location>
</feature>
<feature type="region of interest" description="Disordered" evidence="1">
    <location>
        <begin position="281"/>
        <end position="315"/>
    </location>
</feature>
<dbReference type="InterPro" id="IPR000904">
    <property type="entry name" value="Sec7_dom"/>
</dbReference>
<feature type="compositionally biased region" description="Low complexity" evidence="1">
    <location>
        <begin position="2160"/>
        <end position="2170"/>
    </location>
</feature>
<evidence type="ECO:0000313" key="4">
    <source>
        <dbReference type="Proteomes" id="UP000318821"/>
    </source>
</evidence>
<feature type="region of interest" description="Disordered" evidence="1">
    <location>
        <begin position="513"/>
        <end position="536"/>
    </location>
</feature>
<feature type="region of interest" description="Disordered" evidence="1">
    <location>
        <begin position="692"/>
        <end position="759"/>
    </location>
</feature>